<reference evidence="2 3" key="1">
    <citation type="journal article" date="2025" name="Microbiol. Resour. Announc.">
        <title>Draft genome sequences for Neonectria magnoliae and Neonectria punicea, canker pathogens of Liriodendron tulipifera and Acer saccharum in West Virginia.</title>
        <authorList>
            <person name="Petronek H.M."/>
            <person name="Kasson M.T."/>
            <person name="Metheny A.M."/>
            <person name="Stauder C.M."/>
            <person name="Lovett B."/>
            <person name="Lynch S.C."/>
            <person name="Garnas J.R."/>
            <person name="Kasson L.R."/>
            <person name="Stajich J.E."/>
        </authorList>
    </citation>
    <scope>NUCLEOTIDE SEQUENCE [LARGE SCALE GENOMIC DNA]</scope>
    <source>
        <strain evidence="2 3">NRRL 64653</strain>
    </source>
</reference>
<keyword evidence="3" id="KW-1185">Reference proteome</keyword>
<protein>
    <submittedName>
        <fullName evidence="2">Uncharacterized protein</fullName>
    </submittedName>
</protein>
<name>A0ABR1HTA9_9HYPO</name>
<dbReference type="EMBL" id="JAZAVJ010000004">
    <property type="protein sequence ID" value="KAK7424468.1"/>
    <property type="molecule type" value="Genomic_DNA"/>
</dbReference>
<sequence length="358" mass="38746">MAPSYLIPHGMLFALLSISTSAHAALDQQPLADNSQKDDGGPLYPSRDALMTTYLNPKYPCVPERNQPVVELDIPVNTCATANFTIDNNVLLEYAGLCEGAVQAPYIALFPSADCTGDHVHPNWRLGGMGPGHCLSKSIWGLSTSLDPPDGQWSVIFRCGNDASVSSTKDMIQISLPQPPPVIEKPEKPRPTSASVSDSACFIPELGMAGHPRFIFQRPEPDACVNVAPWHQLKVYRNALCPNGTEAKLATWQSSDCRGVPVTVSSSYEDFEDANGQPKCIKMGDGSQTSYAFWCTGDVKSGKVEESLFPDDDGEQIHVHYSFGDPYQDASLESKATKTPAFGLTNVLFAVCVLFSLV</sequence>
<dbReference type="Proteomes" id="UP001498476">
    <property type="component" value="Unassembled WGS sequence"/>
</dbReference>
<keyword evidence="1" id="KW-0732">Signal</keyword>
<evidence type="ECO:0000313" key="2">
    <source>
        <dbReference type="EMBL" id="KAK7424468.1"/>
    </source>
</evidence>
<feature type="chain" id="PRO_5047521617" evidence="1">
    <location>
        <begin position="25"/>
        <end position="358"/>
    </location>
</feature>
<organism evidence="2 3">
    <name type="scientific">Neonectria punicea</name>
    <dbReference type="NCBI Taxonomy" id="979145"/>
    <lineage>
        <taxon>Eukaryota</taxon>
        <taxon>Fungi</taxon>
        <taxon>Dikarya</taxon>
        <taxon>Ascomycota</taxon>
        <taxon>Pezizomycotina</taxon>
        <taxon>Sordariomycetes</taxon>
        <taxon>Hypocreomycetidae</taxon>
        <taxon>Hypocreales</taxon>
        <taxon>Nectriaceae</taxon>
        <taxon>Neonectria</taxon>
    </lineage>
</organism>
<feature type="signal peptide" evidence="1">
    <location>
        <begin position="1"/>
        <end position="24"/>
    </location>
</feature>
<proteinExistence type="predicted"/>
<evidence type="ECO:0000256" key="1">
    <source>
        <dbReference type="SAM" id="SignalP"/>
    </source>
</evidence>
<gene>
    <name evidence="2" type="ORF">QQX98_000433</name>
</gene>
<accession>A0ABR1HTA9</accession>
<comment type="caution">
    <text evidence="2">The sequence shown here is derived from an EMBL/GenBank/DDBJ whole genome shotgun (WGS) entry which is preliminary data.</text>
</comment>
<evidence type="ECO:0000313" key="3">
    <source>
        <dbReference type="Proteomes" id="UP001498476"/>
    </source>
</evidence>